<name>A0A3D2X9T0_9FIRM</name>
<evidence type="ECO:0000313" key="2">
    <source>
        <dbReference type="EMBL" id="HCL03900.1"/>
    </source>
</evidence>
<feature type="domain" description="HTH cro/C1-type" evidence="1">
    <location>
        <begin position="24"/>
        <end position="79"/>
    </location>
</feature>
<evidence type="ECO:0000313" key="3">
    <source>
        <dbReference type="Proteomes" id="UP000262969"/>
    </source>
</evidence>
<proteinExistence type="predicted"/>
<organism evidence="2 3">
    <name type="scientific">Lachnoclostridium phytofermentans</name>
    <dbReference type="NCBI Taxonomy" id="66219"/>
    <lineage>
        <taxon>Bacteria</taxon>
        <taxon>Bacillati</taxon>
        <taxon>Bacillota</taxon>
        <taxon>Clostridia</taxon>
        <taxon>Lachnospirales</taxon>
        <taxon>Lachnospiraceae</taxon>
    </lineage>
</organism>
<dbReference type="InterPro" id="IPR001387">
    <property type="entry name" value="Cro/C1-type_HTH"/>
</dbReference>
<dbReference type="InterPro" id="IPR010982">
    <property type="entry name" value="Lambda_DNA-bd_dom_sf"/>
</dbReference>
<dbReference type="AlphaFoldDB" id="A0A3D2X9T0"/>
<dbReference type="Proteomes" id="UP000262969">
    <property type="component" value="Unassembled WGS sequence"/>
</dbReference>
<gene>
    <name evidence="2" type="ORF">DHW61_16085</name>
</gene>
<sequence length="103" mass="12076">MDSIYKFCANEIPNVNLTKTGKKLKELRISANFTVEQLQRVFGFNNPTTIYKWEAGRCLPDINNMFVLKELYKVSLESIYVLDNEPEMLFLSVIYLIHVRIKL</sequence>
<comment type="caution">
    <text evidence="2">The sequence shown here is derived from an EMBL/GenBank/DDBJ whole genome shotgun (WGS) entry which is preliminary data.</text>
</comment>
<dbReference type="SUPFAM" id="SSF47413">
    <property type="entry name" value="lambda repressor-like DNA-binding domains"/>
    <property type="match status" value="1"/>
</dbReference>
<protein>
    <submittedName>
        <fullName evidence="2">XRE family transcriptional regulator</fullName>
    </submittedName>
</protein>
<dbReference type="Gene3D" id="1.10.260.40">
    <property type="entry name" value="lambda repressor-like DNA-binding domains"/>
    <property type="match status" value="1"/>
</dbReference>
<accession>A0A3D2X9T0</accession>
<dbReference type="CDD" id="cd00093">
    <property type="entry name" value="HTH_XRE"/>
    <property type="match status" value="1"/>
</dbReference>
<reference evidence="2 3" key="1">
    <citation type="journal article" date="2018" name="Nat. Biotechnol.">
        <title>A standardized bacterial taxonomy based on genome phylogeny substantially revises the tree of life.</title>
        <authorList>
            <person name="Parks D.H."/>
            <person name="Chuvochina M."/>
            <person name="Waite D.W."/>
            <person name="Rinke C."/>
            <person name="Skarshewski A."/>
            <person name="Chaumeil P.A."/>
            <person name="Hugenholtz P."/>
        </authorList>
    </citation>
    <scope>NUCLEOTIDE SEQUENCE [LARGE SCALE GENOMIC DNA]</scope>
    <source>
        <strain evidence="2">UBA11728</strain>
    </source>
</reference>
<dbReference type="GO" id="GO:0003677">
    <property type="term" value="F:DNA binding"/>
    <property type="evidence" value="ECO:0007669"/>
    <property type="project" value="InterPro"/>
</dbReference>
<dbReference type="EMBL" id="DPVV01000529">
    <property type="protein sequence ID" value="HCL03900.1"/>
    <property type="molecule type" value="Genomic_DNA"/>
</dbReference>
<evidence type="ECO:0000259" key="1">
    <source>
        <dbReference type="PROSITE" id="PS50943"/>
    </source>
</evidence>
<dbReference type="Pfam" id="PF01381">
    <property type="entry name" value="HTH_3"/>
    <property type="match status" value="1"/>
</dbReference>
<dbReference type="PROSITE" id="PS50943">
    <property type="entry name" value="HTH_CROC1"/>
    <property type="match status" value="1"/>
</dbReference>